<evidence type="ECO:0000313" key="2">
    <source>
        <dbReference type="EMBL" id="PKK33004.1"/>
    </source>
</evidence>
<dbReference type="InParanoid" id="A0A2I0MTK5"/>
<protein>
    <submittedName>
        <fullName evidence="2">Uncharacterized protein</fullName>
    </submittedName>
</protein>
<dbReference type="PANTHER" id="PTHR31909">
    <property type="entry name" value="CHROMOSOME 20 ORF85 FAMILY MEMBER"/>
    <property type="match status" value="1"/>
</dbReference>
<feature type="compositionally biased region" description="Polar residues" evidence="1">
    <location>
        <begin position="1"/>
        <end position="26"/>
    </location>
</feature>
<comment type="caution">
    <text evidence="2">The sequence shown here is derived from an EMBL/GenBank/DDBJ whole genome shotgun (WGS) entry which is preliminary data.</text>
</comment>
<dbReference type="InterPro" id="IPR020339">
    <property type="entry name" value="C20orf85-like"/>
</dbReference>
<evidence type="ECO:0000313" key="3">
    <source>
        <dbReference type="Proteomes" id="UP000053872"/>
    </source>
</evidence>
<feature type="compositionally biased region" description="Basic and acidic residues" evidence="1">
    <location>
        <begin position="30"/>
        <end position="42"/>
    </location>
</feature>
<dbReference type="EMBL" id="AKCR02000002">
    <property type="protein sequence ID" value="PKK33004.1"/>
    <property type="molecule type" value="Genomic_DNA"/>
</dbReference>
<reference evidence="2 3" key="1">
    <citation type="journal article" date="2013" name="Science">
        <title>Genomic diversity and evolution of the head crest in the rock pigeon.</title>
        <authorList>
            <person name="Shapiro M.D."/>
            <person name="Kronenberg Z."/>
            <person name="Li C."/>
            <person name="Domyan E.T."/>
            <person name="Pan H."/>
            <person name="Campbell M."/>
            <person name="Tan H."/>
            <person name="Huff C.D."/>
            <person name="Hu H."/>
            <person name="Vickrey A.I."/>
            <person name="Nielsen S.C."/>
            <person name="Stringham S.A."/>
            <person name="Hu H."/>
            <person name="Willerslev E."/>
            <person name="Gilbert M.T."/>
            <person name="Yandell M."/>
            <person name="Zhang G."/>
            <person name="Wang J."/>
        </authorList>
    </citation>
    <scope>NUCLEOTIDE SEQUENCE [LARGE SCALE GENOMIC DNA]</scope>
    <source>
        <tissue evidence="2">Blood</tissue>
    </source>
</reference>
<dbReference type="Proteomes" id="UP000053872">
    <property type="component" value="Unassembled WGS sequence"/>
</dbReference>
<name>A0A2I0MTK5_COLLI</name>
<feature type="compositionally biased region" description="Polar residues" evidence="1">
    <location>
        <begin position="45"/>
        <end position="70"/>
    </location>
</feature>
<gene>
    <name evidence="2" type="ORF">A306_00001059</name>
</gene>
<organism evidence="2 3">
    <name type="scientific">Columba livia</name>
    <name type="common">Rock dove</name>
    <dbReference type="NCBI Taxonomy" id="8932"/>
    <lineage>
        <taxon>Eukaryota</taxon>
        <taxon>Metazoa</taxon>
        <taxon>Chordata</taxon>
        <taxon>Craniata</taxon>
        <taxon>Vertebrata</taxon>
        <taxon>Euteleostomi</taxon>
        <taxon>Archelosauria</taxon>
        <taxon>Archosauria</taxon>
        <taxon>Dinosauria</taxon>
        <taxon>Saurischia</taxon>
        <taxon>Theropoda</taxon>
        <taxon>Coelurosauria</taxon>
        <taxon>Aves</taxon>
        <taxon>Neognathae</taxon>
        <taxon>Neoaves</taxon>
        <taxon>Columbimorphae</taxon>
        <taxon>Columbiformes</taxon>
        <taxon>Columbidae</taxon>
        <taxon>Columba</taxon>
    </lineage>
</organism>
<proteinExistence type="predicted"/>
<dbReference type="Pfam" id="PF14945">
    <property type="entry name" value="LLC1"/>
    <property type="match status" value="1"/>
</dbReference>
<sequence>MSFENAKNSRFNFPNSQNIPYNTRDTASLKMDKLGKGSEFRRNTLVRSRQPATTSLGQPASAPSASLGSTQPRRPVVAQPAARAWADKQAALQQDQVQQDKIWRESVEAEQRGRKIWYQNWSFLKDYDQMGKKKEHKPLPNYMPVFSSEVPNSTNQAIGSRIDTELGRALVNMDYLFSTGARKRKLEGELQVS</sequence>
<feature type="region of interest" description="Disordered" evidence="1">
    <location>
        <begin position="1"/>
        <end position="83"/>
    </location>
</feature>
<dbReference type="AlphaFoldDB" id="A0A2I0MTK5"/>
<feature type="compositionally biased region" description="Low complexity" evidence="1">
    <location>
        <begin position="71"/>
        <end position="83"/>
    </location>
</feature>
<evidence type="ECO:0000256" key="1">
    <source>
        <dbReference type="SAM" id="MobiDB-lite"/>
    </source>
</evidence>
<accession>A0A2I0MTK5</accession>
<keyword evidence="3" id="KW-1185">Reference proteome</keyword>
<dbReference type="PANTHER" id="PTHR31909:SF2">
    <property type="entry name" value="RIKEN CDNA 2410004P03 GENE"/>
    <property type="match status" value="1"/>
</dbReference>